<feature type="domain" description="GAG-pre-integrase" evidence="1">
    <location>
        <begin position="87"/>
        <end position="116"/>
    </location>
</feature>
<name>A0AAV3P1G4_LITER</name>
<dbReference type="InterPro" id="IPR025724">
    <property type="entry name" value="GAG-pre-integrase_dom"/>
</dbReference>
<sequence>MMNSNNNILEEILEAGKVVGNNTCIGYEKGESLEGLTANLISISKLCDNGMHVSFSKDGCIVNNICDQIIMKGVRSADKCYMWTPIKALLSKKSEDANLWHKKLGHTNFKNIQELIVATSDDDR</sequence>
<comment type="caution">
    <text evidence="2">The sequence shown here is derived from an EMBL/GenBank/DDBJ whole genome shotgun (WGS) entry which is preliminary data.</text>
</comment>
<accession>A0AAV3P1G4</accession>
<dbReference type="Proteomes" id="UP001454036">
    <property type="component" value="Unassembled WGS sequence"/>
</dbReference>
<organism evidence="2 3">
    <name type="scientific">Lithospermum erythrorhizon</name>
    <name type="common">Purple gromwell</name>
    <name type="synonym">Lithospermum officinale var. erythrorhizon</name>
    <dbReference type="NCBI Taxonomy" id="34254"/>
    <lineage>
        <taxon>Eukaryota</taxon>
        <taxon>Viridiplantae</taxon>
        <taxon>Streptophyta</taxon>
        <taxon>Embryophyta</taxon>
        <taxon>Tracheophyta</taxon>
        <taxon>Spermatophyta</taxon>
        <taxon>Magnoliopsida</taxon>
        <taxon>eudicotyledons</taxon>
        <taxon>Gunneridae</taxon>
        <taxon>Pentapetalae</taxon>
        <taxon>asterids</taxon>
        <taxon>lamiids</taxon>
        <taxon>Boraginales</taxon>
        <taxon>Boraginaceae</taxon>
        <taxon>Boraginoideae</taxon>
        <taxon>Lithospermeae</taxon>
        <taxon>Lithospermum</taxon>
    </lineage>
</organism>
<protein>
    <recommendedName>
        <fullName evidence="1">GAG-pre-integrase domain-containing protein</fullName>
    </recommendedName>
</protein>
<proteinExistence type="predicted"/>
<dbReference type="AlphaFoldDB" id="A0AAV3P1G4"/>
<evidence type="ECO:0000313" key="3">
    <source>
        <dbReference type="Proteomes" id="UP001454036"/>
    </source>
</evidence>
<gene>
    <name evidence="2" type="ORF">LIER_05545</name>
</gene>
<reference evidence="2 3" key="1">
    <citation type="submission" date="2024-01" db="EMBL/GenBank/DDBJ databases">
        <title>The complete chloroplast genome sequence of Lithospermum erythrorhizon: insights into the phylogenetic relationship among Boraginaceae species and the maternal lineages of purple gromwells.</title>
        <authorList>
            <person name="Okada T."/>
            <person name="Watanabe K."/>
        </authorList>
    </citation>
    <scope>NUCLEOTIDE SEQUENCE [LARGE SCALE GENOMIC DNA]</scope>
</reference>
<dbReference type="Pfam" id="PF13976">
    <property type="entry name" value="gag_pre-integrs"/>
    <property type="match status" value="1"/>
</dbReference>
<keyword evidence="3" id="KW-1185">Reference proteome</keyword>
<evidence type="ECO:0000259" key="1">
    <source>
        <dbReference type="Pfam" id="PF13976"/>
    </source>
</evidence>
<dbReference type="EMBL" id="BAABME010000764">
    <property type="protein sequence ID" value="GAA0145324.1"/>
    <property type="molecule type" value="Genomic_DNA"/>
</dbReference>
<evidence type="ECO:0000313" key="2">
    <source>
        <dbReference type="EMBL" id="GAA0145324.1"/>
    </source>
</evidence>